<keyword evidence="3" id="KW-1185">Reference proteome</keyword>
<dbReference type="PANTHER" id="PTHR38013:SF1">
    <property type="entry name" value="GLYCOPROTEIN_POLYSACCHARIDE METABOLISM"/>
    <property type="match status" value="1"/>
</dbReference>
<feature type="signal peptide" evidence="1">
    <location>
        <begin position="1"/>
        <end position="23"/>
    </location>
</feature>
<protein>
    <submittedName>
        <fullName evidence="2">YbaY family lipoprotein</fullName>
    </submittedName>
</protein>
<keyword evidence="1" id="KW-0732">Signal</keyword>
<proteinExistence type="predicted"/>
<keyword evidence="2" id="KW-0449">Lipoprotein</keyword>
<dbReference type="EMBL" id="JAMKFE010000003">
    <property type="protein sequence ID" value="MCM5678985.1"/>
    <property type="molecule type" value="Genomic_DNA"/>
</dbReference>
<sequence length="463" mass="50069">MVHLFRTAAAVWLAAAFAGPAAAQAPSWRMQYRCDDGSRLAVSFDHEASPSMAWIGHGGLSAGLTASTDPSVYTAARWTLRTSGNQAALENTGAGPRHCTGDGPLQRLVVDRETRLRLALPASWLSQRYLVHLVRGADAQVLFPAAELVVVVEYQPQAPSLRSHPLLQLVVLPPQRWQALQQRPKQMPLQRLGQEFGRVYGAALDGQHPYPAGSADAQTFEVMRAALAEPPQDLQSSFGWLGVDEGGRRATLAGRLAWRGRPALKRGDELVVQLLDTSRPDAGAAVLAEQRMPASRDTPGYALQYEAGQIDPRGRYAIVARVVRDGRLRYATEGAQPALTRGAAARPRVMLTAARGTPAPAEGGLVCQGHEPDWSLRLWDSRSTLQGPTARPLQLRGAWERIDHLQPRVAVWRGAPATARTPLVAMLSQEHCVDAMGEEGEAPSSHRAVVSLPDGRIVSGCCR</sequence>
<evidence type="ECO:0000256" key="1">
    <source>
        <dbReference type="SAM" id="SignalP"/>
    </source>
</evidence>
<dbReference type="InterPro" id="IPR053196">
    <property type="entry name" value="Lipoprotein_YbaY-like"/>
</dbReference>
<dbReference type="PANTHER" id="PTHR38013">
    <property type="entry name" value="GLYCOPROTEIN/POLYSACCHARIDE METABOLISM"/>
    <property type="match status" value="1"/>
</dbReference>
<name>A0ABT0YJS8_9BURK</name>
<dbReference type="InterPro" id="IPR039366">
    <property type="entry name" value="Pilotin"/>
</dbReference>
<evidence type="ECO:0000313" key="2">
    <source>
        <dbReference type="EMBL" id="MCM5678985.1"/>
    </source>
</evidence>
<organism evidence="2 3">
    <name type="scientific">Caldimonas mangrovi</name>
    <dbReference type="NCBI Taxonomy" id="2944811"/>
    <lineage>
        <taxon>Bacteria</taxon>
        <taxon>Pseudomonadati</taxon>
        <taxon>Pseudomonadota</taxon>
        <taxon>Betaproteobacteria</taxon>
        <taxon>Burkholderiales</taxon>
        <taxon>Sphaerotilaceae</taxon>
        <taxon>Caldimonas</taxon>
    </lineage>
</organism>
<gene>
    <name evidence="2" type="ORF">M8A51_05505</name>
</gene>
<feature type="chain" id="PRO_5045248365" evidence="1">
    <location>
        <begin position="24"/>
        <end position="463"/>
    </location>
</feature>
<reference evidence="2" key="1">
    <citation type="submission" date="2022-05" db="EMBL/GenBank/DDBJ databases">
        <title>Schlegelella sp. nov., isolated from mangrove soil.</title>
        <authorList>
            <person name="Liu Y."/>
            <person name="Ge X."/>
            <person name="Liu W."/>
        </authorList>
    </citation>
    <scope>NUCLEOTIDE SEQUENCE</scope>
    <source>
        <strain evidence="2">S2-27</strain>
    </source>
</reference>
<dbReference type="RefSeq" id="WP_251777177.1">
    <property type="nucleotide sequence ID" value="NZ_JAMKFE010000003.1"/>
</dbReference>
<comment type="caution">
    <text evidence="2">The sequence shown here is derived from an EMBL/GenBank/DDBJ whole genome shotgun (WGS) entry which is preliminary data.</text>
</comment>
<dbReference type="Pfam" id="PF09619">
    <property type="entry name" value="YscW"/>
    <property type="match status" value="1"/>
</dbReference>
<accession>A0ABT0YJS8</accession>
<evidence type="ECO:0000313" key="3">
    <source>
        <dbReference type="Proteomes" id="UP001165541"/>
    </source>
</evidence>
<dbReference type="Proteomes" id="UP001165541">
    <property type="component" value="Unassembled WGS sequence"/>
</dbReference>